<keyword evidence="1" id="KW-0472">Membrane</keyword>
<protein>
    <recommendedName>
        <fullName evidence="2">DUF4236 domain-containing protein</fullName>
    </recommendedName>
</protein>
<sequence length="341" mass="38645">MGFRYRKSIRLGGGFRINISGSGVGYSWGVPGYRITKTANGKIRQTASIPGTGLSYSTEESIYKSARKSALKEEPYTDTEVIQSTDRADYKDSDFKALMKRINRVCFLNKASLIVGAIGLLAFIVLHTPQRLFLTILSFIVFLYAHYIAPVNLEYDFTDEQFDAYEEWYNAWRKLFACDTVFYVPETHTNSSAKKNGGAEKTVSEEKALGMPALPYFLRTNVPVFSAALNKKESIYIFPDKVFYLHNSKISAYDLSEVSFNVDSVNCVTDQEHLPADSKVVKETWLRVNADGSPDRRYKNNKKCLVCEYGRLRIRSDSGLNIYFLLSNSDNVDQFKAILPQ</sequence>
<feature type="transmembrane region" description="Helical" evidence="1">
    <location>
        <begin position="132"/>
        <end position="149"/>
    </location>
</feature>
<dbReference type="EMBL" id="PRLD01000001">
    <property type="protein sequence ID" value="RAW60778.1"/>
    <property type="molecule type" value="Genomic_DNA"/>
</dbReference>
<feature type="domain" description="DUF4236" evidence="2">
    <location>
        <begin position="3"/>
        <end position="57"/>
    </location>
</feature>
<feature type="transmembrane region" description="Helical" evidence="1">
    <location>
        <begin position="107"/>
        <end position="126"/>
    </location>
</feature>
<keyword evidence="1" id="KW-1133">Transmembrane helix</keyword>
<organism evidence="3 4">
    <name type="scientific">Faecalibacterium prausnitzii</name>
    <dbReference type="NCBI Taxonomy" id="853"/>
    <lineage>
        <taxon>Bacteria</taxon>
        <taxon>Bacillati</taxon>
        <taxon>Bacillota</taxon>
        <taxon>Clostridia</taxon>
        <taxon>Eubacteriales</taxon>
        <taxon>Oscillospiraceae</taxon>
        <taxon>Faecalibacterium</taxon>
    </lineage>
</organism>
<dbReference type="Proteomes" id="UP000251281">
    <property type="component" value="Unassembled WGS sequence"/>
</dbReference>
<name>A0A329UJ82_9FIRM</name>
<comment type="caution">
    <text evidence="3">The sequence shown here is derived from an EMBL/GenBank/DDBJ whole genome shotgun (WGS) entry which is preliminary data.</text>
</comment>
<reference evidence="3 4" key="1">
    <citation type="submission" date="2018-02" db="EMBL/GenBank/DDBJ databases">
        <title>Complete genome sequencing of Faecalibacterium prausnitzii strains isolated from the human gut.</title>
        <authorList>
            <person name="Fitzgerald B.C."/>
            <person name="Shkoporov A.N."/>
            <person name="Ross P.R."/>
            <person name="Hill C."/>
        </authorList>
    </citation>
    <scope>NUCLEOTIDE SEQUENCE [LARGE SCALE GENOMIC DNA]</scope>
    <source>
        <strain evidence="3 4">APC923/51-1</strain>
    </source>
</reference>
<gene>
    <name evidence="3" type="ORF">C4N24_01330</name>
</gene>
<dbReference type="Pfam" id="PF14020">
    <property type="entry name" value="DUF4236"/>
    <property type="match status" value="1"/>
</dbReference>
<dbReference type="AlphaFoldDB" id="A0A329UJ82"/>
<accession>A0A329UJ82</accession>
<evidence type="ECO:0000256" key="1">
    <source>
        <dbReference type="SAM" id="Phobius"/>
    </source>
</evidence>
<evidence type="ECO:0000313" key="4">
    <source>
        <dbReference type="Proteomes" id="UP000251281"/>
    </source>
</evidence>
<proteinExistence type="predicted"/>
<evidence type="ECO:0000313" key="3">
    <source>
        <dbReference type="EMBL" id="RAW60778.1"/>
    </source>
</evidence>
<dbReference type="InterPro" id="IPR025330">
    <property type="entry name" value="DUF4236"/>
</dbReference>
<evidence type="ECO:0000259" key="2">
    <source>
        <dbReference type="Pfam" id="PF14020"/>
    </source>
</evidence>
<keyword evidence="1" id="KW-0812">Transmembrane</keyword>
<dbReference type="RefSeq" id="WP_112090001.1">
    <property type="nucleotide sequence ID" value="NZ_PRLD01000001.1"/>
</dbReference>